<organism evidence="1">
    <name type="scientific">Brassica napus</name>
    <name type="common">Rape</name>
    <dbReference type="NCBI Taxonomy" id="3708"/>
    <lineage>
        <taxon>Eukaryota</taxon>
        <taxon>Viridiplantae</taxon>
        <taxon>Streptophyta</taxon>
        <taxon>Embryophyta</taxon>
        <taxon>Tracheophyta</taxon>
        <taxon>Spermatophyta</taxon>
        <taxon>Magnoliopsida</taxon>
        <taxon>eudicotyledons</taxon>
        <taxon>Gunneridae</taxon>
        <taxon>Pentapetalae</taxon>
        <taxon>rosids</taxon>
        <taxon>malvids</taxon>
        <taxon>Brassicales</taxon>
        <taxon>Brassicaceae</taxon>
        <taxon>Brassiceae</taxon>
        <taxon>Brassica</taxon>
    </lineage>
</organism>
<dbReference type="Proteomes" id="UP001295469">
    <property type="component" value="Chromosome C08"/>
</dbReference>
<evidence type="ECO:0000313" key="1">
    <source>
        <dbReference type="EMBL" id="CAF2111197.1"/>
    </source>
</evidence>
<dbReference type="EMBL" id="HG994372">
    <property type="protein sequence ID" value="CAF2111197.1"/>
    <property type="molecule type" value="Genomic_DNA"/>
</dbReference>
<dbReference type="Gramene" id="CDX73663">
    <property type="protein sequence ID" value="CDX73663"/>
    <property type="gene ID" value="GSBRNA2T00109243001"/>
</dbReference>
<proteinExistence type="predicted"/>
<name>A0A816UJK7_BRANA</name>
<sequence length="81" mass="8881">MFVIVYSPFVVMDIIKSARNIMALPSVAVPATELQVLVSLSMIPITLLPQAISHGGREAGRHGDQERPWTLLLYSLVAGRH</sequence>
<accession>A0A816UJK7</accession>
<protein>
    <submittedName>
        <fullName evidence="1">(rape) hypothetical protein</fullName>
    </submittedName>
</protein>
<gene>
    <name evidence="1" type="ORF">DARMORV10_C08P27340.1</name>
</gene>
<reference evidence="1" key="1">
    <citation type="submission" date="2021-01" db="EMBL/GenBank/DDBJ databases">
        <authorList>
            <consortium name="Genoscope - CEA"/>
            <person name="William W."/>
        </authorList>
    </citation>
    <scope>NUCLEOTIDE SEQUENCE</scope>
</reference>
<dbReference type="AlphaFoldDB" id="A0A816UJK7"/>